<reference evidence="3 4" key="1">
    <citation type="submission" date="2017-06" db="EMBL/GenBank/DDBJ databases">
        <authorList>
            <consortium name="Pathogen Informatics"/>
        </authorList>
    </citation>
    <scope>NUCLEOTIDE SEQUENCE [LARGE SCALE GENOMIC DNA]</scope>
    <source>
        <strain evidence="3 4">NCTC11291</strain>
    </source>
</reference>
<gene>
    <name evidence="3" type="primary">rsuA_2</name>
    <name evidence="3" type="ORF">SAMEA4504048_00777</name>
</gene>
<dbReference type="KEGG" id="saco:SAME_00777"/>
<dbReference type="GO" id="GO:0001522">
    <property type="term" value="P:pseudouridine synthesis"/>
    <property type="evidence" value="ECO:0007669"/>
    <property type="project" value="InterPro"/>
</dbReference>
<organism evidence="3 4">
    <name type="scientific">Streptococcus acidominimus</name>
    <dbReference type="NCBI Taxonomy" id="1326"/>
    <lineage>
        <taxon>Bacteria</taxon>
        <taxon>Bacillati</taxon>
        <taxon>Bacillota</taxon>
        <taxon>Bacilli</taxon>
        <taxon>Lactobacillales</taxon>
        <taxon>Streptococcaceae</taxon>
        <taxon>Streptococcus</taxon>
    </lineage>
</organism>
<dbReference type="AlphaFoldDB" id="A0A239WUY8"/>
<dbReference type="GO" id="GO:0006396">
    <property type="term" value="P:RNA processing"/>
    <property type="evidence" value="ECO:0007669"/>
    <property type="project" value="UniProtKB-ARBA"/>
</dbReference>
<dbReference type="GO" id="GO:0005829">
    <property type="term" value="C:cytosol"/>
    <property type="evidence" value="ECO:0007669"/>
    <property type="project" value="UniProtKB-ARBA"/>
</dbReference>
<dbReference type="PANTHER" id="PTHR47683">
    <property type="entry name" value="PSEUDOURIDINE SYNTHASE FAMILY PROTEIN-RELATED"/>
    <property type="match status" value="1"/>
</dbReference>
<evidence type="ECO:0000256" key="1">
    <source>
        <dbReference type="ARBA" id="ARBA00008348"/>
    </source>
</evidence>
<name>A0A239WUY8_STRAI</name>
<proteinExistence type="inferred from homology"/>
<dbReference type="InterPro" id="IPR020094">
    <property type="entry name" value="TruA/RsuA/RluB/E/F_N"/>
</dbReference>
<dbReference type="SUPFAM" id="SSF55120">
    <property type="entry name" value="Pseudouridine synthase"/>
    <property type="match status" value="1"/>
</dbReference>
<sequence length="119" mass="13445">MVPLALNHISKTYLVEVNGYLAEDAVDFFDQGVRFLDGNICKPAQLDILNAEDTKSRARLVITEGKFHQVKKMFLAYGLKVTYLKRIAFGSLKLGDLERGQYRPLAKDEIAILLDQTRA</sequence>
<dbReference type="Proteomes" id="UP000215144">
    <property type="component" value="Chromosome 1"/>
</dbReference>
<comment type="similarity">
    <text evidence="1">Belongs to the pseudouridine synthase RsuA family.</text>
</comment>
<protein>
    <submittedName>
        <fullName evidence="3">16S pseudouridylate synthase</fullName>
        <ecNumber evidence="3">5.4.99.19</ecNumber>
    </submittedName>
</protein>
<dbReference type="InterPro" id="IPR042092">
    <property type="entry name" value="PsdUridine_s_RsuA/RluB/E/F_cat"/>
</dbReference>
<dbReference type="GO" id="GO:0160136">
    <property type="term" value="F:16S rRNA pseudouridine(516) synthase activity"/>
    <property type="evidence" value="ECO:0007669"/>
    <property type="project" value="UniProtKB-EC"/>
</dbReference>
<dbReference type="InterPro" id="IPR020103">
    <property type="entry name" value="PsdUridine_synth_cat_dom_sf"/>
</dbReference>
<dbReference type="Gene3D" id="3.30.70.580">
    <property type="entry name" value="Pseudouridine synthase I, catalytic domain, N-terminal subdomain"/>
    <property type="match status" value="1"/>
</dbReference>
<evidence type="ECO:0000313" key="3">
    <source>
        <dbReference type="EMBL" id="SNV38311.1"/>
    </source>
</evidence>
<evidence type="ECO:0000313" key="4">
    <source>
        <dbReference type="Proteomes" id="UP000215144"/>
    </source>
</evidence>
<dbReference type="FunFam" id="3.30.70.1560:FF:000001">
    <property type="entry name" value="Pseudouridine synthase"/>
    <property type="match status" value="1"/>
</dbReference>
<dbReference type="GO" id="GO:0003723">
    <property type="term" value="F:RNA binding"/>
    <property type="evidence" value="ECO:0007669"/>
    <property type="project" value="InterPro"/>
</dbReference>
<dbReference type="InterPro" id="IPR050343">
    <property type="entry name" value="RsuA_PseudoU_synthase"/>
</dbReference>
<accession>A0A239WUY8</accession>
<dbReference type="EMBL" id="LT906454">
    <property type="protein sequence ID" value="SNV38311.1"/>
    <property type="molecule type" value="Genomic_DNA"/>
</dbReference>
<dbReference type="Gene3D" id="3.30.70.1560">
    <property type="entry name" value="Alpha-L RNA-binding motif"/>
    <property type="match status" value="1"/>
</dbReference>
<dbReference type="EC" id="5.4.99.19" evidence="3"/>
<keyword evidence="2 3" id="KW-0413">Isomerase</keyword>
<dbReference type="PANTHER" id="PTHR47683:SF4">
    <property type="entry name" value="PSEUDOURIDINE SYNTHASE"/>
    <property type="match status" value="1"/>
</dbReference>
<evidence type="ECO:0000256" key="2">
    <source>
        <dbReference type="ARBA" id="ARBA00023235"/>
    </source>
</evidence>